<proteinExistence type="predicted"/>
<evidence type="ECO:0000313" key="6">
    <source>
        <dbReference type="Proteomes" id="UP000285138"/>
    </source>
</evidence>
<dbReference type="InterPro" id="IPR035965">
    <property type="entry name" value="PAS-like_dom_sf"/>
</dbReference>
<evidence type="ECO:0000259" key="2">
    <source>
        <dbReference type="PROSITE" id="PS50113"/>
    </source>
</evidence>
<dbReference type="SMART" id="SM00091">
    <property type="entry name" value="PAS"/>
    <property type="match status" value="3"/>
</dbReference>
<dbReference type="PANTHER" id="PTHR44757">
    <property type="entry name" value="DIGUANYLATE CYCLASE DGCP"/>
    <property type="match status" value="1"/>
</dbReference>
<organism evidence="5 6">
    <name type="scientific">Candidatus Syntrophonatronum acetioxidans</name>
    <dbReference type="NCBI Taxonomy" id="1795816"/>
    <lineage>
        <taxon>Bacteria</taxon>
        <taxon>Bacillati</taxon>
        <taxon>Bacillota</taxon>
        <taxon>Clostridia</taxon>
        <taxon>Eubacteriales</taxon>
        <taxon>Syntrophomonadaceae</taxon>
        <taxon>Candidatus Syntrophonatronum</taxon>
    </lineage>
</organism>
<protein>
    <submittedName>
        <fullName evidence="5">PAS domain S-box protein</fullName>
    </submittedName>
</protein>
<gene>
    <name evidence="5" type="ORF">D5R97_04895</name>
</gene>
<evidence type="ECO:0000259" key="1">
    <source>
        <dbReference type="PROSITE" id="PS50112"/>
    </source>
</evidence>
<dbReference type="Pfam" id="PF08447">
    <property type="entry name" value="PAS_3"/>
    <property type="match status" value="1"/>
</dbReference>
<dbReference type="EMBL" id="QZAA01000131">
    <property type="protein sequence ID" value="RQD76081.1"/>
    <property type="molecule type" value="Genomic_DNA"/>
</dbReference>
<dbReference type="SUPFAM" id="SSF109604">
    <property type="entry name" value="HD-domain/PDEase-like"/>
    <property type="match status" value="1"/>
</dbReference>
<dbReference type="Gene3D" id="3.30.450.40">
    <property type="match status" value="1"/>
</dbReference>
<dbReference type="InterPro" id="IPR013655">
    <property type="entry name" value="PAS_fold_3"/>
</dbReference>
<feature type="domain" description="PAS" evidence="1">
    <location>
        <begin position="255"/>
        <end position="328"/>
    </location>
</feature>
<dbReference type="CDD" id="cd01949">
    <property type="entry name" value="GGDEF"/>
    <property type="match status" value="1"/>
</dbReference>
<dbReference type="Gene3D" id="3.30.70.270">
    <property type="match status" value="1"/>
</dbReference>
<dbReference type="Pfam" id="PF13188">
    <property type="entry name" value="PAS_8"/>
    <property type="match status" value="1"/>
</dbReference>
<accession>A0A424YEQ5</accession>
<dbReference type="PROSITE" id="PS51832">
    <property type="entry name" value="HD_GYP"/>
    <property type="match status" value="1"/>
</dbReference>
<dbReference type="Pfam" id="PF13185">
    <property type="entry name" value="GAF_2"/>
    <property type="match status" value="1"/>
</dbReference>
<dbReference type="InterPro" id="IPR043128">
    <property type="entry name" value="Rev_trsase/Diguanyl_cyclase"/>
</dbReference>
<dbReference type="Pfam" id="PF00990">
    <property type="entry name" value="GGDEF"/>
    <property type="match status" value="1"/>
</dbReference>
<dbReference type="PROSITE" id="PS50887">
    <property type="entry name" value="GGDEF"/>
    <property type="match status" value="1"/>
</dbReference>
<dbReference type="NCBIfam" id="TIGR00229">
    <property type="entry name" value="sensory_box"/>
    <property type="match status" value="3"/>
</dbReference>
<dbReference type="Gene3D" id="1.10.3210.10">
    <property type="entry name" value="Hypothetical protein af1432"/>
    <property type="match status" value="1"/>
</dbReference>
<dbReference type="SUPFAM" id="SSF55781">
    <property type="entry name" value="GAF domain-like"/>
    <property type="match status" value="1"/>
</dbReference>
<dbReference type="InterPro" id="IPR003018">
    <property type="entry name" value="GAF"/>
</dbReference>
<dbReference type="CDD" id="cd00077">
    <property type="entry name" value="HDc"/>
    <property type="match status" value="1"/>
</dbReference>
<dbReference type="InterPro" id="IPR037522">
    <property type="entry name" value="HD_GYP_dom"/>
</dbReference>
<dbReference type="SUPFAM" id="SSF55785">
    <property type="entry name" value="PYP-like sensor domain (PAS domain)"/>
    <property type="match status" value="3"/>
</dbReference>
<feature type="domain" description="PAC" evidence="2">
    <location>
        <begin position="464"/>
        <end position="515"/>
    </location>
</feature>
<evidence type="ECO:0000313" key="5">
    <source>
        <dbReference type="EMBL" id="RQD76081.1"/>
    </source>
</evidence>
<dbReference type="InterPro" id="IPR001610">
    <property type="entry name" value="PAC"/>
</dbReference>
<reference evidence="5 6" key="1">
    <citation type="submission" date="2018-08" db="EMBL/GenBank/DDBJ databases">
        <title>The metabolism and importance of syntrophic acetate oxidation coupled to methane or sulfide production in haloalkaline environments.</title>
        <authorList>
            <person name="Timmers P.H.A."/>
            <person name="Vavourakis C.D."/>
            <person name="Sorokin D.Y."/>
            <person name="Sinninghe Damste J.S."/>
            <person name="Muyzer G."/>
            <person name="Stams A.J.M."/>
            <person name="Plugge C.M."/>
        </authorList>
    </citation>
    <scope>NUCLEOTIDE SEQUENCE [LARGE SCALE GENOMIC DNA]</scope>
    <source>
        <strain evidence="5">MSAO_Bac1</strain>
    </source>
</reference>
<dbReference type="InterPro" id="IPR000014">
    <property type="entry name" value="PAS"/>
</dbReference>
<dbReference type="InterPro" id="IPR013767">
    <property type="entry name" value="PAS_fold"/>
</dbReference>
<dbReference type="PROSITE" id="PS50112">
    <property type="entry name" value="PAS"/>
    <property type="match status" value="3"/>
</dbReference>
<dbReference type="InterPro" id="IPR000160">
    <property type="entry name" value="GGDEF_dom"/>
</dbReference>
<name>A0A424YEQ5_9FIRM</name>
<dbReference type="SMART" id="SM00471">
    <property type="entry name" value="HDc"/>
    <property type="match status" value="1"/>
</dbReference>
<dbReference type="SMART" id="SM00267">
    <property type="entry name" value="GGDEF"/>
    <property type="match status" value="1"/>
</dbReference>
<comment type="caution">
    <text evidence="5">The sequence shown here is derived from an EMBL/GenBank/DDBJ whole genome shotgun (WGS) entry which is preliminary data.</text>
</comment>
<dbReference type="Pfam" id="PF13487">
    <property type="entry name" value="HD_5"/>
    <property type="match status" value="1"/>
</dbReference>
<dbReference type="SMART" id="SM00086">
    <property type="entry name" value="PAC"/>
    <property type="match status" value="2"/>
</dbReference>
<dbReference type="Gene3D" id="3.30.450.20">
    <property type="entry name" value="PAS domain"/>
    <property type="match status" value="3"/>
</dbReference>
<dbReference type="AlphaFoldDB" id="A0A424YEQ5"/>
<dbReference type="SMART" id="SM00065">
    <property type="entry name" value="GAF"/>
    <property type="match status" value="1"/>
</dbReference>
<dbReference type="InterPro" id="IPR052155">
    <property type="entry name" value="Biofilm_reg_signaling"/>
</dbReference>
<dbReference type="InterPro" id="IPR003607">
    <property type="entry name" value="HD/PDEase_dom"/>
</dbReference>
<evidence type="ECO:0000259" key="4">
    <source>
        <dbReference type="PROSITE" id="PS51832"/>
    </source>
</evidence>
<dbReference type="PANTHER" id="PTHR44757:SF2">
    <property type="entry name" value="BIOFILM ARCHITECTURE MAINTENANCE PROTEIN MBAA"/>
    <property type="match status" value="1"/>
</dbReference>
<dbReference type="CDD" id="cd00130">
    <property type="entry name" value="PAS"/>
    <property type="match status" value="2"/>
</dbReference>
<dbReference type="NCBIfam" id="TIGR00254">
    <property type="entry name" value="GGDEF"/>
    <property type="match status" value="1"/>
</dbReference>
<dbReference type="Proteomes" id="UP000285138">
    <property type="component" value="Unassembled WGS sequence"/>
</dbReference>
<feature type="domain" description="GGDEF" evidence="3">
    <location>
        <begin position="709"/>
        <end position="839"/>
    </location>
</feature>
<sequence length="1024" mass="117296">MNSGDERYRLLVEKLPEAYAYHQVVFDGEGNPVDYIFLEVNKAFENMTGLKRENIIGKRVLEVLPGVKDSSFDWIGIYGRIALTGETIYFKQYSEPLDRHYRVTAYGEGKKYFTTIFQDVTEEKLKEERTRELDCLLNFSLLLRREKENLDRILAETCELLPPAFQYSQHACACITLQDRQFKTSNYRDTPVKIFSPLEFQGEKGGTVEVCYLEFPGPREEKPFLKEEVMLVETVAEHLSRVIEQIQAKKALEESENKLSITLDSIGDGVIATDKEGKITRMNPQAEKLTGWSLEEARGRPLEEVFYIINEKTGEPAPNPVYKVINTGKVEGLANDTTLLARDGTRRQIADSAAPIRDCDGEIFGVIMVFSDITVEYQMREALRRSELRLDAILSNAPGIIYTYEMVDESPRITYVNQNIRDVLGLEPKAVINVPGLWESCIHPDDLDYWKVNSSILREKGEAPYAEFRFKHAGGGYRWLHEEQKVINREEGKLEVVAVCWDITERKQAERLIQARLNMLTFSYYNSLEALLQKTLDEVCDILDSPLGFYHFVDEEKKMLTLKAWSTDTLKYFCKAGDMREMEYSVDKAGVWTDCVRERSPVIHNHYPSLPHRKGMPPGHAEVTRQLVVPIMRQDRIVAILGVGNKPHEYTDHDVQVASYFADIAWTIVEQKQTEEKIRYISFHDSLTGLYNRAFLEEEMKRIDTKRQYPISVIMTDLNGLKLVNDTYGHDKGDEMLKTVAGILEESCRQEDAIARWGGDEFVILLPQTAEEKAEAICKRIQRRCQGVYVGDVPISVALGFAVKWSSGDNMFKVLKKAEDNMYKQKLAESRSTRSNVLNALLKTLQAKSFETEEHTRRMQQVALQIGEKLKLSNSELSRLKLLIILHDIGKINISEEILTKESSLTPEEWEEMKKHPETGFRIARATEEFAHVAEDILSHHENWDGFGYPQGLKGKEIPLLARITAIADAYEVMANGRPYKKALSKEEIVEEFKRCAGTQFDPELVDIFLSLLKGEDNNIRKKG</sequence>
<dbReference type="Pfam" id="PF00989">
    <property type="entry name" value="PAS"/>
    <property type="match status" value="1"/>
</dbReference>
<feature type="domain" description="PAC" evidence="2">
    <location>
        <begin position="333"/>
        <end position="385"/>
    </location>
</feature>
<dbReference type="SUPFAM" id="SSF55073">
    <property type="entry name" value="Nucleotide cyclase"/>
    <property type="match status" value="1"/>
</dbReference>
<dbReference type="InterPro" id="IPR029016">
    <property type="entry name" value="GAF-like_dom_sf"/>
</dbReference>
<dbReference type="InterPro" id="IPR029787">
    <property type="entry name" value="Nucleotide_cyclase"/>
</dbReference>
<dbReference type="GO" id="GO:0006355">
    <property type="term" value="P:regulation of DNA-templated transcription"/>
    <property type="evidence" value="ECO:0007669"/>
    <property type="project" value="InterPro"/>
</dbReference>
<feature type="domain" description="HD-GYP" evidence="4">
    <location>
        <begin position="830"/>
        <end position="1024"/>
    </location>
</feature>
<feature type="domain" description="PAS" evidence="1">
    <location>
        <begin position="386"/>
        <end position="446"/>
    </location>
</feature>
<dbReference type="PROSITE" id="PS50113">
    <property type="entry name" value="PAC"/>
    <property type="match status" value="2"/>
</dbReference>
<dbReference type="InterPro" id="IPR000700">
    <property type="entry name" value="PAS-assoc_C"/>
</dbReference>
<evidence type="ECO:0000259" key="3">
    <source>
        <dbReference type="PROSITE" id="PS50887"/>
    </source>
</evidence>
<feature type="domain" description="PAS" evidence="1">
    <location>
        <begin position="24"/>
        <end position="64"/>
    </location>
</feature>